<evidence type="ECO:0000259" key="15">
    <source>
        <dbReference type="PROSITE" id="PS50109"/>
    </source>
</evidence>
<evidence type="ECO:0000259" key="16">
    <source>
        <dbReference type="PROSITE" id="PS50885"/>
    </source>
</evidence>
<dbReference type="EMBL" id="CP018800">
    <property type="protein sequence ID" value="ATX82488.1"/>
    <property type="molecule type" value="Genomic_DNA"/>
</dbReference>
<dbReference type="SUPFAM" id="SSF158472">
    <property type="entry name" value="HAMP domain-like"/>
    <property type="match status" value="1"/>
</dbReference>
<keyword evidence="12" id="KW-0902">Two-component regulatory system</keyword>
<accession>A0A2K8L597</accession>
<dbReference type="InterPro" id="IPR003661">
    <property type="entry name" value="HisK_dim/P_dom"/>
</dbReference>
<keyword evidence="13" id="KW-0472">Membrane</keyword>
<evidence type="ECO:0000256" key="14">
    <source>
        <dbReference type="SAM" id="Coils"/>
    </source>
</evidence>
<evidence type="ECO:0000256" key="1">
    <source>
        <dbReference type="ARBA" id="ARBA00000085"/>
    </source>
</evidence>
<name>A0A2K8L597_9PROT</name>
<keyword evidence="7" id="KW-0812">Transmembrane</keyword>
<evidence type="ECO:0000313" key="18">
    <source>
        <dbReference type="Proteomes" id="UP000231637"/>
    </source>
</evidence>
<keyword evidence="18" id="KW-1185">Reference proteome</keyword>
<proteinExistence type="predicted"/>
<evidence type="ECO:0000256" key="2">
    <source>
        <dbReference type="ARBA" id="ARBA00004651"/>
    </source>
</evidence>
<reference evidence="17 18" key="1">
    <citation type="submission" date="2016-12" db="EMBL/GenBank/DDBJ databases">
        <title>Isolation and genomic insights into novel planktonic Zetaproteobacteria from stratified waters of the Chesapeake Bay.</title>
        <authorList>
            <person name="McAllister S.M."/>
            <person name="Kato S."/>
            <person name="Chan C.S."/>
            <person name="Chiu B.K."/>
            <person name="Field E.K."/>
        </authorList>
    </citation>
    <scope>NUCLEOTIDE SEQUENCE [LARGE SCALE GENOMIC DNA]</scope>
    <source>
        <strain evidence="17 18">CP-8</strain>
    </source>
</reference>
<evidence type="ECO:0000256" key="9">
    <source>
        <dbReference type="ARBA" id="ARBA00022777"/>
    </source>
</evidence>
<dbReference type="SMART" id="SM00388">
    <property type="entry name" value="HisKA"/>
    <property type="match status" value="1"/>
</dbReference>
<dbReference type="EC" id="2.7.13.3" evidence="3"/>
<dbReference type="SMART" id="SM00387">
    <property type="entry name" value="HATPase_c"/>
    <property type="match status" value="1"/>
</dbReference>
<dbReference type="SMART" id="SM00304">
    <property type="entry name" value="HAMP"/>
    <property type="match status" value="1"/>
</dbReference>
<dbReference type="Gene3D" id="1.10.287.130">
    <property type="match status" value="1"/>
</dbReference>
<dbReference type="CDD" id="cd06225">
    <property type="entry name" value="HAMP"/>
    <property type="match status" value="1"/>
</dbReference>
<dbReference type="OrthoDB" id="5290273at2"/>
<keyword evidence="9 17" id="KW-0418">Kinase</keyword>
<dbReference type="AlphaFoldDB" id="A0A2K8L597"/>
<feature type="domain" description="Histidine kinase" evidence="15">
    <location>
        <begin position="242"/>
        <end position="457"/>
    </location>
</feature>
<dbReference type="PRINTS" id="PR00344">
    <property type="entry name" value="BCTRLSENSOR"/>
</dbReference>
<dbReference type="SUPFAM" id="SSF47384">
    <property type="entry name" value="Homodimeric domain of signal transducing histidine kinase"/>
    <property type="match status" value="1"/>
</dbReference>
<keyword evidence="11" id="KW-1133">Transmembrane helix</keyword>
<dbReference type="GO" id="GO:0000155">
    <property type="term" value="F:phosphorelay sensor kinase activity"/>
    <property type="evidence" value="ECO:0007669"/>
    <property type="project" value="InterPro"/>
</dbReference>
<keyword evidence="6 17" id="KW-0808">Transferase</keyword>
<keyword evidence="5" id="KW-0597">Phosphoprotein</keyword>
<dbReference type="InterPro" id="IPR003594">
    <property type="entry name" value="HATPase_dom"/>
</dbReference>
<evidence type="ECO:0000256" key="4">
    <source>
        <dbReference type="ARBA" id="ARBA00022475"/>
    </source>
</evidence>
<evidence type="ECO:0000256" key="13">
    <source>
        <dbReference type="ARBA" id="ARBA00023136"/>
    </source>
</evidence>
<dbReference type="SUPFAM" id="SSF55874">
    <property type="entry name" value="ATPase domain of HSP90 chaperone/DNA topoisomerase II/histidine kinase"/>
    <property type="match status" value="1"/>
</dbReference>
<evidence type="ECO:0000256" key="6">
    <source>
        <dbReference type="ARBA" id="ARBA00022679"/>
    </source>
</evidence>
<keyword evidence="8" id="KW-0547">Nucleotide-binding</keyword>
<organism evidence="17 18">
    <name type="scientific">Mariprofundus ferrinatatus</name>
    <dbReference type="NCBI Taxonomy" id="1921087"/>
    <lineage>
        <taxon>Bacteria</taxon>
        <taxon>Pseudomonadati</taxon>
        <taxon>Pseudomonadota</taxon>
        <taxon>Candidatius Mariprofundia</taxon>
        <taxon>Mariprofundales</taxon>
        <taxon>Mariprofundaceae</taxon>
        <taxon>Mariprofundus</taxon>
    </lineage>
</organism>
<dbReference type="PANTHER" id="PTHR45528:SF1">
    <property type="entry name" value="SENSOR HISTIDINE KINASE CPXA"/>
    <property type="match status" value="1"/>
</dbReference>
<evidence type="ECO:0000256" key="11">
    <source>
        <dbReference type="ARBA" id="ARBA00022989"/>
    </source>
</evidence>
<dbReference type="Gene3D" id="3.30.565.10">
    <property type="entry name" value="Histidine kinase-like ATPase, C-terminal domain"/>
    <property type="match status" value="1"/>
</dbReference>
<dbReference type="GO" id="GO:0005886">
    <property type="term" value="C:plasma membrane"/>
    <property type="evidence" value="ECO:0007669"/>
    <property type="project" value="UniProtKB-SubCell"/>
</dbReference>
<evidence type="ECO:0000256" key="7">
    <source>
        <dbReference type="ARBA" id="ARBA00022692"/>
    </source>
</evidence>
<dbReference type="Proteomes" id="UP000231637">
    <property type="component" value="Chromosome"/>
</dbReference>
<keyword evidence="10" id="KW-0067">ATP-binding</keyword>
<dbReference type="InterPro" id="IPR050398">
    <property type="entry name" value="HssS/ArlS-like"/>
</dbReference>
<dbReference type="InterPro" id="IPR005467">
    <property type="entry name" value="His_kinase_dom"/>
</dbReference>
<dbReference type="GO" id="GO:0005524">
    <property type="term" value="F:ATP binding"/>
    <property type="evidence" value="ECO:0007669"/>
    <property type="project" value="UniProtKB-KW"/>
</dbReference>
<comment type="subcellular location">
    <subcellularLocation>
        <location evidence="2">Cell membrane</location>
        <topology evidence="2">Multi-pass membrane protein</topology>
    </subcellularLocation>
</comment>
<keyword evidence="4" id="KW-1003">Cell membrane</keyword>
<dbReference type="Pfam" id="PF00672">
    <property type="entry name" value="HAMP"/>
    <property type="match status" value="1"/>
</dbReference>
<keyword evidence="14" id="KW-0175">Coiled coil</keyword>
<feature type="domain" description="HAMP" evidence="16">
    <location>
        <begin position="179"/>
        <end position="234"/>
    </location>
</feature>
<evidence type="ECO:0000256" key="8">
    <source>
        <dbReference type="ARBA" id="ARBA00022741"/>
    </source>
</evidence>
<dbReference type="KEGG" id="mfn:Ga0123462_1630"/>
<dbReference type="InterPro" id="IPR003660">
    <property type="entry name" value="HAMP_dom"/>
</dbReference>
<dbReference type="InterPro" id="IPR036890">
    <property type="entry name" value="HATPase_C_sf"/>
</dbReference>
<gene>
    <name evidence="17" type="ORF">Ga0123462_1630</name>
</gene>
<dbReference type="InterPro" id="IPR036097">
    <property type="entry name" value="HisK_dim/P_sf"/>
</dbReference>
<evidence type="ECO:0000256" key="3">
    <source>
        <dbReference type="ARBA" id="ARBA00012438"/>
    </source>
</evidence>
<evidence type="ECO:0000256" key="5">
    <source>
        <dbReference type="ARBA" id="ARBA00022553"/>
    </source>
</evidence>
<evidence type="ECO:0000256" key="10">
    <source>
        <dbReference type="ARBA" id="ARBA00022840"/>
    </source>
</evidence>
<dbReference type="PROSITE" id="PS50109">
    <property type="entry name" value="HIS_KIN"/>
    <property type="match status" value="1"/>
</dbReference>
<dbReference type="CDD" id="cd00075">
    <property type="entry name" value="HATPase"/>
    <property type="match status" value="1"/>
</dbReference>
<dbReference type="Pfam" id="PF00512">
    <property type="entry name" value="HisKA"/>
    <property type="match status" value="1"/>
</dbReference>
<sequence length="457" mass="50243">MRIFTKVFLLLMATLLVTAGLSSWLGEKWRSESIIIESRVSQLTSLGKVAVEIYELEGREGYRQWFRQNMRSKNAYGRLLESDGALLGGFGQGRHVRPLPEHLSELLDQAKAEGSQITLIRPPMLAVALPLSGQQGSYFWVASTLLSDDEMRESGGTMRLLQLLVALLTIAAVSTILTRMLTRPIKSLQHTTERLGEGELDRRVESAVTGRTDELGELGRSINSTTDQLVQLLASHKQLLRDISHELRSPLARLQVALQLARNSASESTNEELDRIEKEAELLNELIGEVLTLARIEQGGVEIQRQPLNLNEIVNAVVADAVFEAEAEDKSILFTEQAPGRITGDRLWITRALDNVIRNAIRHTPAGNGVEVSLVTSGDNAVIEIRDHGDGVDESILLKLFEPFVRGSEARERHQRASGYGLGLAIARNAIELHGGTITAANHVDGGLCVTITLPKL</sequence>
<evidence type="ECO:0000256" key="12">
    <source>
        <dbReference type="ARBA" id="ARBA00023012"/>
    </source>
</evidence>
<comment type="catalytic activity">
    <reaction evidence="1">
        <text>ATP + protein L-histidine = ADP + protein N-phospho-L-histidine.</text>
        <dbReference type="EC" id="2.7.13.3"/>
    </reaction>
</comment>
<dbReference type="InterPro" id="IPR004358">
    <property type="entry name" value="Sig_transdc_His_kin-like_C"/>
</dbReference>
<protein>
    <recommendedName>
        <fullName evidence="3">histidine kinase</fullName>
        <ecNumber evidence="3">2.7.13.3</ecNumber>
    </recommendedName>
</protein>
<dbReference type="PANTHER" id="PTHR45528">
    <property type="entry name" value="SENSOR HISTIDINE KINASE CPXA"/>
    <property type="match status" value="1"/>
</dbReference>
<feature type="coiled-coil region" evidence="14">
    <location>
        <begin position="251"/>
        <end position="286"/>
    </location>
</feature>
<dbReference type="Gene3D" id="6.10.340.10">
    <property type="match status" value="1"/>
</dbReference>
<dbReference type="Pfam" id="PF02518">
    <property type="entry name" value="HATPase_c"/>
    <property type="match status" value="1"/>
</dbReference>
<evidence type="ECO:0000313" key="17">
    <source>
        <dbReference type="EMBL" id="ATX82488.1"/>
    </source>
</evidence>
<dbReference type="CDD" id="cd00082">
    <property type="entry name" value="HisKA"/>
    <property type="match status" value="1"/>
</dbReference>
<dbReference type="PROSITE" id="PS50885">
    <property type="entry name" value="HAMP"/>
    <property type="match status" value="1"/>
</dbReference>